<evidence type="ECO:0000313" key="1">
    <source>
        <dbReference type="EMBL" id="KKN21560.1"/>
    </source>
</evidence>
<protein>
    <submittedName>
        <fullName evidence="1">Uncharacterized protein</fullName>
    </submittedName>
</protein>
<dbReference type="AlphaFoldDB" id="A0A0F9NPX6"/>
<organism evidence="1">
    <name type="scientific">marine sediment metagenome</name>
    <dbReference type="NCBI Taxonomy" id="412755"/>
    <lineage>
        <taxon>unclassified sequences</taxon>
        <taxon>metagenomes</taxon>
        <taxon>ecological metagenomes</taxon>
    </lineage>
</organism>
<dbReference type="EMBL" id="LAZR01003137">
    <property type="protein sequence ID" value="KKN21560.1"/>
    <property type="molecule type" value="Genomic_DNA"/>
</dbReference>
<comment type="caution">
    <text evidence="1">The sequence shown here is derived from an EMBL/GenBank/DDBJ whole genome shotgun (WGS) entry which is preliminary data.</text>
</comment>
<gene>
    <name evidence="1" type="ORF">LCGC14_0924050</name>
</gene>
<accession>A0A0F9NPX6</accession>
<proteinExistence type="predicted"/>
<reference evidence="1" key="1">
    <citation type="journal article" date="2015" name="Nature">
        <title>Complex archaea that bridge the gap between prokaryotes and eukaryotes.</title>
        <authorList>
            <person name="Spang A."/>
            <person name="Saw J.H."/>
            <person name="Jorgensen S.L."/>
            <person name="Zaremba-Niedzwiedzka K."/>
            <person name="Martijn J."/>
            <person name="Lind A.E."/>
            <person name="van Eijk R."/>
            <person name="Schleper C."/>
            <person name="Guy L."/>
            <person name="Ettema T.J."/>
        </authorList>
    </citation>
    <scope>NUCLEOTIDE SEQUENCE</scope>
</reference>
<sequence length="297" mass="35289">MWRNNRYRKVQDRRPSFNNLYYHCLAGNSRQVPAIIIGAWESFEPIRDYLDKSLEAEKEREIGSQFEVIHDKKRLHLKKQSIKLEILSQGSIGFQFDLDWYEIINSSDFNIIPKNKKLNYKDQEIYYEIDDENHFDHGKGDERQIFIKFPKDPNKNETIEWNKQEIIFKKIVEDPKNLTINQGDEEINIINVNFNEENNSFDIFFEGNIDENEILYVNNFPIKDYRISQKIEELDKVISVKKEFNGSVLENQVNYLSYDHDNNKVIIPQVSHEKLILYNKDGTALPIGFVQMKISNL</sequence>
<name>A0A0F9NPX6_9ZZZZ</name>